<dbReference type="EMBL" id="JAUSSW010000019">
    <property type="protein sequence ID" value="MDQ0104615.1"/>
    <property type="molecule type" value="Genomic_DNA"/>
</dbReference>
<accession>A0ABT9TSF7</accession>
<gene>
    <name evidence="2" type="ORF">J2T10_004290</name>
</gene>
<keyword evidence="3" id="KW-1185">Reference proteome</keyword>
<name>A0ABT9TSF7_PAENI</name>
<reference evidence="2 3" key="1">
    <citation type="submission" date="2023-07" db="EMBL/GenBank/DDBJ databases">
        <title>Sorghum-associated microbial communities from plants grown in Nebraska, USA.</title>
        <authorList>
            <person name="Schachtman D."/>
        </authorList>
    </citation>
    <scope>NUCLEOTIDE SEQUENCE [LARGE SCALE GENOMIC DNA]</scope>
    <source>
        <strain evidence="2 3">CC523</strain>
    </source>
</reference>
<keyword evidence="1" id="KW-0472">Membrane</keyword>
<evidence type="ECO:0000256" key="1">
    <source>
        <dbReference type="SAM" id="Phobius"/>
    </source>
</evidence>
<keyword evidence="1" id="KW-1133">Transmembrane helix</keyword>
<dbReference type="Proteomes" id="UP001244563">
    <property type="component" value="Unassembled WGS sequence"/>
</dbReference>
<feature type="transmembrane region" description="Helical" evidence="1">
    <location>
        <begin position="23"/>
        <end position="40"/>
    </location>
</feature>
<comment type="caution">
    <text evidence="2">The sequence shown here is derived from an EMBL/GenBank/DDBJ whole genome shotgun (WGS) entry which is preliminary data.</text>
</comment>
<sequence length="56" mass="6101">MTDCGNMGAMIGIAALFRLERPWSLAAIRIVAAILVNWILRRHTVVAATHCKSLPA</sequence>
<protein>
    <submittedName>
        <fullName evidence="2">Uncharacterized protein</fullName>
    </submittedName>
</protein>
<organism evidence="2 3">
    <name type="scientific">Paenarthrobacter nicotinovorans</name>
    <name type="common">Arthrobacter nicotinovorans</name>
    <dbReference type="NCBI Taxonomy" id="29320"/>
    <lineage>
        <taxon>Bacteria</taxon>
        <taxon>Bacillati</taxon>
        <taxon>Actinomycetota</taxon>
        <taxon>Actinomycetes</taxon>
        <taxon>Micrococcales</taxon>
        <taxon>Micrococcaceae</taxon>
        <taxon>Paenarthrobacter</taxon>
    </lineage>
</organism>
<evidence type="ECO:0000313" key="3">
    <source>
        <dbReference type="Proteomes" id="UP001244563"/>
    </source>
</evidence>
<keyword evidence="1" id="KW-0812">Transmembrane</keyword>
<evidence type="ECO:0000313" key="2">
    <source>
        <dbReference type="EMBL" id="MDQ0104615.1"/>
    </source>
</evidence>
<proteinExistence type="predicted"/>